<dbReference type="PANTHER" id="PTHR46765:SF1">
    <property type="entry name" value="P-LOOP CONTAINING NUCLEOSIDE TRIPHOSPHATE HYDROLASES SUPERFAMILY PROTEIN"/>
    <property type="match status" value="1"/>
</dbReference>
<reference evidence="4 5" key="1">
    <citation type="journal article" date="2022" name="Nat. Genet.">
        <title>Improved pea reference genome and pan-genome highlight genomic features and evolutionary characteristics.</title>
        <authorList>
            <person name="Yang T."/>
            <person name="Liu R."/>
            <person name="Luo Y."/>
            <person name="Hu S."/>
            <person name="Wang D."/>
            <person name="Wang C."/>
            <person name="Pandey M.K."/>
            <person name="Ge S."/>
            <person name="Xu Q."/>
            <person name="Li N."/>
            <person name="Li G."/>
            <person name="Huang Y."/>
            <person name="Saxena R.K."/>
            <person name="Ji Y."/>
            <person name="Li M."/>
            <person name="Yan X."/>
            <person name="He Y."/>
            <person name="Liu Y."/>
            <person name="Wang X."/>
            <person name="Xiang C."/>
            <person name="Varshney R.K."/>
            <person name="Ding H."/>
            <person name="Gao S."/>
            <person name="Zong X."/>
        </authorList>
    </citation>
    <scope>NUCLEOTIDE SEQUENCE [LARGE SCALE GENOMIC DNA]</scope>
    <source>
        <strain evidence="4 5">cv. Zhongwan 6</strain>
    </source>
</reference>
<feature type="compositionally biased region" description="Basic and acidic residues" evidence="3">
    <location>
        <begin position="47"/>
        <end position="60"/>
    </location>
</feature>
<dbReference type="Proteomes" id="UP001058974">
    <property type="component" value="Chromosome 6"/>
</dbReference>
<evidence type="ECO:0000256" key="1">
    <source>
        <dbReference type="ARBA" id="ARBA00004123"/>
    </source>
</evidence>
<comment type="subcellular location">
    <subcellularLocation>
        <location evidence="1">Nucleus</location>
    </subcellularLocation>
</comment>
<evidence type="ECO:0000256" key="2">
    <source>
        <dbReference type="ARBA" id="ARBA00023242"/>
    </source>
</evidence>
<dbReference type="AlphaFoldDB" id="A0A9D4W4D2"/>
<keyword evidence="2" id="KW-0539">Nucleus</keyword>
<evidence type="ECO:0000256" key="3">
    <source>
        <dbReference type="SAM" id="MobiDB-lite"/>
    </source>
</evidence>
<dbReference type="InterPro" id="IPR053016">
    <property type="entry name" value="CTF18-RFC_complex"/>
</dbReference>
<dbReference type="GO" id="GO:0005634">
    <property type="term" value="C:nucleus"/>
    <property type="evidence" value="ECO:0007669"/>
    <property type="project" value="UniProtKB-SubCell"/>
</dbReference>
<organism evidence="4 5">
    <name type="scientific">Pisum sativum</name>
    <name type="common">Garden pea</name>
    <name type="synonym">Lathyrus oleraceus</name>
    <dbReference type="NCBI Taxonomy" id="3888"/>
    <lineage>
        <taxon>Eukaryota</taxon>
        <taxon>Viridiplantae</taxon>
        <taxon>Streptophyta</taxon>
        <taxon>Embryophyta</taxon>
        <taxon>Tracheophyta</taxon>
        <taxon>Spermatophyta</taxon>
        <taxon>Magnoliopsida</taxon>
        <taxon>eudicotyledons</taxon>
        <taxon>Gunneridae</taxon>
        <taxon>Pentapetalae</taxon>
        <taxon>rosids</taxon>
        <taxon>fabids</taxon>
        <taxon>Fabales</taxon>
        <taxon>Fabaceae</taxon>
        <taxon>Papilionoideae</taxon>
        <taxon>50 kb inversion clade</taxon>
        <taxon>NPAAA clade</taxon>
        <taxon>Hologalegina</taxon>
        <taxon>IRL clade</taxon>
        <taxon>Fabeae</taxon>
        <taxon>Lathyrus</taxon>
    </lineage>
</organism>
<feature type="region of interest" description="Disordered" evidence="3">
    <location>
        <begin position="16"/>
        <end position="72"/>
    </location>
</feature>
<keyword evidence="5" id="KW-1185">Reference proteome</keyword>
<gene>
    <name evidence="4" type="ORF">KIW84_061449</name>
</gene>
<evidence type="ECO:0008006" key="6">
    <source>
        <dbReference type="Google" id="ProtNLM"/>
    </source>
</evidence>
<proteinExistence type="predicted"/>
<dbReference type="PANTHER" id="PTHR46765">
    <property type="entry name" value="P-LOOP CONTAINING NUCLEOSIDE TRIPHOSPHATE HYDROLASES SUPERFAMILY PROTEIN"/>
    <property type="match status" value="1"/>
</dbReference>
<sequence length="308" mass="35511">MISDLYRRFSIKIQSPPDLVFPSEPQFNSHKRSRSDPSSDLDLDSADVEKREKVRVRAEDPPADEDWLRYSPPPSPVRAEEVIFSKEKTLSRFASEIDGEVMPVTAPNGDRVYIKLDRYYGEDRATKLNSGDFSSDLALEPISVLFERLEEETFTKTLEASSESQSVVDVPETLTLHEKTLVRSLWVQVFQGQREDTIDRFWKVVAEMRSAGFEMEVETFVKVLGRFCKRRMIKDVVELYEFALAGANKPTPTCFTFLLIKVVSSKELDMDLFSRVLKVSSKLIIQNRNLDLLETFTQFDESNLFFNF</sequence>
<protein>
    <recommendedName>
        <fullName evidence="6">Pentatricopeptide repeat-containing protein</fullName>
    </recommendedName>
</protein>
<comment type="caution">
    <text evidence="4">The sequence shown here is derived from an EMBL/GenBank/DDBJ whole genome shotgun (WGS) entry which is preliminary data.</text>
</comment>
<evidence type="ECO:0000313" key="5">
    <source>
        <dbReference type="Proteomes" id="UP001058974"/>
    </source>
</evidence>
<accession>A0A9D4W4D2</accession>
<name>A0A9D4W4D2_PEA</name>
<evidence type="ECO:0000313" key="4">
    <source>
        <dbReference type="EMBL" id="KAI5394832.1"/>
    </source>
</evidence>
<dbReference type="Gramene" id="Psat06G0144900-T1">
    <property type="protein sequence ID" value="KAI5394832.1"/>
    <property type="gene ID" value="KIW84_061449"/>
</dbReference>
<dbReference type="EMBL" id="JAMSHJ010000006">
    <property type="protein sequence ID" value="KAI5394832.1"/>
    <property type="molecule type" value="Genomic_DNA"/>
</dbReference>